<accession>A0ABQ4GAC7</accession>
<dbReference type="PROSITE" id="PS51186">
    <property type="entry name" value="GNAT"/>
    <property type="match status" value="1"/>
</dbReference>
<dbReference type="Pfam" id="PF00583">
    <property type="entry name" value="Acetyltransf_1"/>
    <property type="match status" value="1"/>
</dbReference>
<organism evidence="4 5">
    <name type="scientific">Microbispora corallina</name>
    <dbReference type="NCBI Taxonomy" id="83302"/>
    <lineage>
        <taxon>Bacteria</taxon>
        <taxon>Bacillati</taxon>
        <taxon>Actinomycetota</taxon>
        <taxon>Actinomycetes</taxon>
        <taxon>Streptosporangiales</taxon>
        <taxon>Streptosporangiaceae</taxon>
        <taxon>Microbispora</taxon>
    </lineage>
</organism>
<dbReference type="PANTHER" id="PTHR43877">
    <property type="entry name" value="AMINOALKYLPHOSPHONATE N-ACETYLTRANSFERASE-RELATED-RELATED"/>
    <property type="match status" value="1"/>
</dbReference>
<evidence type="ECO:0000313" key="4">
    <source>
        <dbReference type="EMBL" id="GIH44005.1"/>
    </source>
</evidence>
<feature type="domain" description="N-acetyltransferase" evidence="3">
    <location>
        <begin position="3"/>
        <end position="169"/>
    </location>
</feature>
<dbReference type="PANTHER" id="PTHR43877:SF2">
    <property type="entry name" value="AMINOALKYLPHOSPHONATE N-ACETYLTRANSFERASE-RELATED"/>
    <property type="match status" value="1"/>
</dbReference>
<dbReference type="CDD" id="cd04301">
    <property type="entry name" value="NAT_SF"/>
    <property type="match status" value="1"/>
</dbReference>
<proteinExistence type="predicted"/>
<comment type="caution">
    <text evidence="4">The sequence shown here is derived from an EMBL/GenBank/DDBJ whole genome shotgun (WGS) entry which is preliminary data.</text>
</comment>
<sequence length="169" mass="18154">MSIQVRAGGPGDVPVLLRMFDDAVSWLTARGSAGQWGTEPWSRDPRRIERVRGIAASGGLSIAEIDGVPAGAIAVTERPPAHIPPVDERELYVDMLITARSHTGRGVGAALLDEARAEARTRGVTLLRVDCWAGGDGDLVRYYQGQGFTPTGKFDVGGWIGQVFEQRLT</sequence>
<evidence type="ECO:0000259" key="3">
    <source>
        <dbReference type="PROSITE" id="PS51186"/>
    </source>
</evidence>
<name>A0ABQ4GAC7_9ACTN</name>
<keyword evidence="1" id="KW-0808">Transferase</keyword>
<gene>
    <name evidence="4" type="ORF">Mco01_70050</name>
</gene>
<evidence type="ECO:0000256" key="2">
    <source>
        <dbReference type="ARBA" id="ARBA00023315"/>
    </source>
</evidence>
<protein>
    <submittedName>
        <fullName evidence="4">GCN5 family N-acetyltransferase</fullName>
    </submittedName>
</protein>
<dbReference type="Gene3D" id="3.40.630.30">
    <property type="match status" value="1"/>
</dbReference>
<reference evidence="4 5" key="1">
    <citation type="submission" date="2021-01" db="EMBL/GenBank/DDBJ databases">
        <title>Whole genome shotgun sequence of Microbispora corallina NBRC 16416.</title>
        <authorList>
            <person name="Komaki H."/>
            <person name="Tamura T."/>
        </authorList>
    </citation>
    <scope>NUCLEOTIDE SEQUENCE [LARGE SCALE GENOMIC DNA]</scope>
    <source>
        <strain evidence="4 5">NBRC 16416</strain>
    </source>
</reference>
<evidence type="ECO:0000313" key="5">
    <source>
        <dbReference type="Proteomes" id="UP000603904"/>
    </source>
</evidence>
<keyword evidence="5" id="KW-1185">Reference proteome</keyword>
<dbReference type="SUPFAM" id="SSF55729">
    <property type="entry name" value="Acyl-CoA N-acyltransferases (Nat)"/>
    <property type="match status" value="1"/>
</dbReference>
<dbReference type="EMBL" id="BOOC01000050">
    <property type="protein sequence ID" value="GIH44005.1"/>
    <property type="molecule type" value="Genomic_DNA"/>
</dbReference>
<dbReference type="RefSeq" id="WP_307825733.1">
    <property type="nucleotide sequence ID" value="NZ_BAAAGP010000040.1"/>
</dbReference>
<keyword evidence="2" id="KW-0012">Acyltransferase</keyword>
<evidence type="ECO:0000256" key="1">
    <source>
        <dbReference type="ARBA" id="ARBA00022679"/>
    </source>
</evidence>
<dbReference type="InterPro" id="IPR016181">
    <property type="entry name" value="Acyl_CoA_acyltransferase"/>
</dbReference>
<dbReference type="InterPro" id="IPR000182">
    <property type="entry name" value="GNAT_dom"/>
</dbReference>
<dbReference type="InterPro" id="IPR050832">
    <property type="entry name" value="Bact_Acetyltransf"/>
</dbReference>
<dbReference type="Proteomes" id="UP000603904">
    <property type="component" value="Unassembled WGS sequence"/>
</dbReference>